<feature type="binding site" evidence="6">
    <location>
        <position position="144"/>
    </location>
    <ligand>
        <name>FMN</name>
        <dbReference type="ChEBI" id="CHEBI:58210"/>
    </ligand>
</feature>
<accession>A0A2J9PL91</accession>
<dbReference type="RefSeq" id="WP_083067916.1">
    <property type="nucleotide sequence ID" value="NZ_JBIWIT010000012.1"/>
</dbReference>
<evidence type="ECO:0000259" key="7">
    <source>
        <dbReference type="Pfam" id="PF00296"/>
    </source>
</evidence>
<evidence type="ECO:0000256" key="6">
    <source>
        <dbReference type="PIRSR" id="PIRSR000337-1"/>
    </source>
</evidence>
<dbReference type="EMBL" id="NBTM02000001">
    <property type="protein sequence ID" value="PNL91123.1"/>
    <property type="molecule type" value="Genomic_DNA"/>
</dbReference>
<proteinExistence type="inferred from homology"/>
<dbReference type="InterPro" id="IPR051260">
    <property type="entry name" value="Diverse_substr_monoxygenases"/>
</dbReference>
<name>A0A2J9PL91_9LACT</name>
<sequence length="437" mass="48850">MTKKQLKLGVLLFGAGAHMNSWKAEDVAPDASIDFDHYVNLTKKAEKNGADFVFIADGLYIDEKSIPHFVNRFEPIALLSALAPITSKIGLVGTLSTTYSEPYNVARQFASLDIISKGRAGWNVVTSPLQGSAGNYNKGNHPEHDLRYDMANEYLEVTKGLWDSFDDDAFVRDRETGVFYDKDKVHVLNHKGEFFNSKGPLNIQRTPQGQPVIFQAGASPKGIEFAAKHGEVIFNAAGTLEKAQEYYKAVKDAVKANGRDPEKVVILPSLSPITGATEEEVAANYEKLQQLISLDEALDYLARFFDHHDFKQYDPDAPFPDLGEVGSDGFRSTSDAIKAQAKEENLTLREVALQTATPKGNFYGTYDELADKLIYWLENDAADGFMLNEQVFGDDYDEFFDNVLSKIAERGYYSYEYEGDTLRDHLGLDFKESRYAK</sequence>
<protein>
    <submittedName>
        <fullName evidence="8">LLM class flavin-dependent oxidoreductase</fullName>
    </submittedName>
</protein>
<feature type="binding site" evidence="6">
    <location>
        <position position="219"/>
    </location>
    <ligand>
        <name>FMN</name>
        <dbReference type="ChEBI" id="CHEBI:58210"/>
    </ligand>
</feature>
<comment type="similarity">
    <text evidence="5">Belongs to the NtaA/SnaA/DszA monooxygenase family.</text>
</comment>
<comment type="caution">
    <text evidence="8">The sequence shown here is derived from an EMBL/GenBank/DDBJ whole genome shotgun (WGS) entry which is preliminary data.</text>
</comment>
<dbReference type="Gene3D" id="3.20.20.30">
    <property type="entry name" value="Luciferase-like domain"/>
    <property type="match status" value="1"/>
</dbReference>
<dbReference type="PANTHER" id="PTHR30011">
    <property type="entry name" value="ALKANESULFONATE MONOOXYGENASE-RELATED"/>
    <property type="match status" value="1"/>
</dbReference>
<dbReference type="InterPro" id="IPR016215">
    <property type="entry name" value="NTA_MOA"/>
</dbReference>
<organism evidence="8 9">
    <name type="scientific">Aerococcus viridans</name>
    <dbReference type="NCBI Taxonomy" id="1377"/>
    <lineage>
        <taxon>Bacteria</taxon>
        <taxon>Bacillati</taxon>
        <taxon>Bacillota</taxon>
        <taxon>Bacilli</taxon>
        <taxon>Lactobacillales</taxon>
        <taxon>Aerococcaceae</taxon>
        <taxon>Aerococcus</taxon>
    </lineage>
</organism>
<dbReference type="Pfam" id="PF00296">
    <property type="entry name" value="Bac_luciferase"/>
    <property type="match status" value="1"/>
</dbReference>
<evidence type="ECO:0000313" key="8">
    <source>
        <dbReference type="EMBL" id="PNL91123.1"/>
    </source>
</evidence>
<evidence type="ECO:0000256" key="2">
    <source>
        <dbReference type="ARBA" id="ARBA00022643"/>
    </source>
</evidence>
<evidence type="ECO:0000256" key="5">
    <source>
        <dbReference type="ARBA" id="ARBA00033748"/>
    </source>
</evidence>
<reference evidence="9" key="1">
    <citation type="submission" date="2017-12" db="EMBL/GenBank/DDBJ databases">
        <title>FDA dAtabase for Regulatory Grade micrObial Sequences (FDA-ARGOS): Supporting development and validation of Infectious Disease Dx tests.</title>
        <authorList>
            <person name="Hoffmann M."/>
            <person name="Allard M."/>
            <person name="Evans P."/>
            <person name="Brown E."/>
            <person name="Tallon L."/>
            <person name="Sadzewicz L."/>
            <person name="Sengamalay N."/>
            <person name="Ott S."/>
            <person name="Godinez A."/>
            <person name="Nagaraj S."/>
            <person name="Vavikolanu K."/>
            <person name="Aluvathingal J."/>
            <person name="Nadendla S."/>
            <person name="Sichtig H."/>
        </authorList>
    </citation>
    <scope>NUCLEOTIDE SEQUENCE [LARGE SCALE GENOMIC DNA]</scope>
    <source>
        <strain evidence="9">FDAARGOS_249</strain>
    </source>
</reference>
<keyword evidence="3" id="KW-0560">Oxidoreductase</keyword>
<evidence type="ECO:0000256" key="1">
    <source>
        <dbReference type="ARBA" id="ARBA00022630"/>
    </source>
</evidence>
<dbReference type="Proteomes" id="UP000192813">
    <property type="component" value="Unassembled WGS sequence"/>
</dbReference>
<feature type="binding site" evidence="6">
    <location>
        <position position="57"/>
    </location>
    <ligand>
        <name>FMN</name>
        <dbReference type="ChEBI" id="CHEBI:58210"/>
    </ligand>
</feature>
<dbReference type="InterPro" id="IPR011251">
    <property type="entry name" value="Luciferase-like_dom"/>
</dbReference>
<feature type="binding site" evidence="6">
    <location>
        <position position="94"/>
    </location>
    <ligand>
        <name>FMN</name>
        <dbReference type="ChEBI" id="CHEBI:58210"/>
    </ligand>
</feature>
<evidence type="ECO:0000313" key="9">
    <source>
        <dbReference type="Proteomes" id="UP000192813"/>
    </source>
</evidence>
<dbReference type="InterPro" id="IPR036661">
    <property type="entry name" value="Luciferase-like_sf"/>
</dbReference>
<dbReference type="SUPFAM" id="SSF51679">
    <property type="entry name" value="Bacterial luciferase-like"/>
    <property type="match status" value="1"/>
</dbReference>
<dbReference type="GO" id="GO:0016705">
    <property type="term" value="F:oxidoreductase activity, acting on paired donors, with incorporation or reduction of molecular oxygen"/>
    <property type="evidence" value="ECO:0007669"/>
    <property type="project" value="InterPro"/>
</dbReference>
<feature type="binding site" evidence="6">
    <location>
        <position position="148"/>
    </location>
    <ligand>
        <name>FMN</name>
        <dbReference type="ChEBI" id="CHEBI:58210"/>
    </ligand>
</feature>
<evidence type="ECO:0000256" key="3">
    <source>
        <dbReference type="ARBA" id="ARBA00023002"/>
    </source>
</evidence>
<dbReference type="AlphaFoldDB" id="A0A2J9PL91"/>
<evidence type="ECO:0000256" key="4">
    <source>
        <dbReference type="ARBA" id="ARBA00023033"/>
    </source>
</evidence>
<keyword evidence="1 6" id="KW-0285">Flavoprotein</keyword>
<dbReference type="PIRSF" id="PIRSF000337">
    <property type="entry name" value="NTA_MOA"/>
    <property type="match status" value="1"/>
</dbReference>
<keyword evidence="4" id="KW-0503">Monooxygenase</keyword>
<dbReference type="CDD" id="cd01095">
    <property type="entry name" value="Nitrilotriacetate_monoxgenase"/>
    <property type="match status" value="1"/>
</dbReference>
<dbReference type="NCBIfam" id="TIGR03860">
    <property type="entry name" value="FMN_nitrolo"/>
    <property type="match status" value="1"/>
</dbReference>
<gene>
    <name evidence="8" type="ORF">A6J77_002290</name>
</gene>
<keyword evidence="2 6" id="KW-0288">FMN</keyword>
<dbReference type="PANTHER" id="PTHR30011:SF16">
    <property type="entry name" value="C2H2 FINGER DOMAIN TRANSCRIPTION FACTOR (EUROFUNG)-RELATED"/>
    <property type="match status" value="1"/>
</dbReference>
<dbReference type="GO" id="GO:0004497">
    <property type="term" value="F:monooxygenase activity"/>
    <property type="evidence" value="ECO:0007669"/>
    <property type="project" value="UniProtKB-KW"/>
</dbReference>
<feature type="domain" description="Luciferase-like" evidence="7">
    <location>
        <begin position="28"/>
        <end position="312"/>
    </location>
</feature>